<dbReference type="Pfam" id="PF00067">
    <property type="entry name" value="p450"/>
    <property type="match status" value="1"/>
</dbReference>
<proteinExistence type="inferred from homology"/>
<dbReference type="PRINTS" id="PR00385">
    <property type="entry name" value="P450"/>
</dbReference>
<evidence type="ECO:0008006" key="12">
    <source>
        <dbReference type="Google" id="ProtNLM"/>
    </source>
</evidence>
<reference evidence="10" key="1">
    <citation type="journal article" date="2023" name="IMA Fungus">
        <title>Comparative genomic study of the Penicillium genus elucidates a diverse pangenome and 15 lateral gene transfer events.</title>
        <authorList>
            <person name="Petersen C."/>
            <person name="Sorensen T."/>
            <person name="Nielsen M.R."/>
            <person name="Sondergaard T.E."/>
            <person name="Sorensen J.L."/>
            <person name="Fitzpatrick D.A."/>
            <person name="Frisvad J.C."/>
            <person name="Nielsen K.L."/>
        </authorList>
    </citation>
    <scope>NUCLEOTIDE SEQUENCE</scope>
    <source>
        <strain evidence="10">IBT 15450</strain>
    </source>
</reference>
<dbReference type="EMBL" id="JAQJZL010000008">
    <property type="protein sequence ID" value="KAJ6038802.1"/>
    <property type="molecule type" value="Genomic_DNA"/>
</dbReference>
<evidence type="ECO:0000256" key="5">
    <source>
        <dbReference type="ARBA" id="ARBA00023004"/>
    </source>
</evidence>
<keyword evidence="11" id="KW-1185">Reference proteome</keyword>
<keyword evidence="3 7" id="KW-0479">Metal-binding</keyword>
<accession>A0AAD6IA53</accession>
<dbReference type="GO" id="GO:0004497">
    <property type="term" value="F:monooxygenase activity"/>
    <property type="evidence" value="ECO:0007669"/>
    <property type="project" value="UniProtKB-KW"/>
</dbReference>
<comment type="similarity">
    <text evidence="2 8">Belongs to the cytochrome P450 family.</text>
</comment>
<dbReference type="InterPro" id="IPR001128">
    <property type="entry name" value="Cyt_P450"/>
</dbReference>
<protein>
    <recommendedName>
        <fullName evidence="12">Cytochrome P450 alkane hydroxylase</fullName>
    </recommendedName>
</protein>
<dbReference type="GO" id="GO:0043386">
    <property type="term" value="P:mycotoxin biosynthetic process"/>
    <property type="evidence" value="ECO:0007669"/>
    <property type="project" value="UniProtKB-ARBA"/>
</dbReference>
<dbReference type="InterPro" id="IPR047146">
    <property type="entry name" value="Cyt_P450_E_CYP52_fungi"/>
</dbReference>
<evidence type="ECO:0000313" key="11">
    <source>
        <dbReference type="Proteomes" id="UP001219568"/>
    </source>
</evidence>
<dbReference type="GO" id="GO:0016705">
    <property type="term" value="F:oxidoreductase activity, acting on paired donors, with incorporation or reduction of molecular oxygen"/>
    <property type="evidence" value="ECO:0007669"/>
    <property type="project" value="InterPro"/>
</dbReference>
<evidence type="ECO:0000256" key="9">
    <source>
        <dbReference type="SAM" id="Phobius"/>
    </source>
</evidence>
<dbReference type="InterPro" id="IPR017972">
    <property type="entry name" value="Cyt_P450_CS"/>
</dbReference>
<evidence type="ECO:0000256" key="7">
    <source>
        <dbReference type="PIRSR" id="PIRSR602401-1"/>
    </source>
</evidence>
<dbReference type="Proteomes" id="UP001219568">
    <property type="component" value="Unassembled WGS sequence"/>
</dbReference>
<keyword evidence="6 8" id="KW-0503">Monooxygenase</keyword>
<dbReference type="SUPFAM" id="SSF48264">
    <property type="entry name" value="Cytochrome P450"/>
    <property type="match status" value="1"/>
</dbReference>
<evidence type="ECO:0000256" key="6">
    <source>
        <dbReference type="ARBA" id="ARBA00023033"/>
    </source>
</evidence>
<keyword evidence="9" id="KW-1133">Transmembrane helix</keyword>
<comment type="cofactor">
    <cofactor evidence="1 7">
        <name>heme</name>
        <dbReference type="ChEBI" id="CHEBI:30413"/>
    </cofactor>
</comment>
<feature type="binding site" description="axial binding residue" evidence="7">
    <location>
        <position position="469"/>
    </location>
    <ligand>
        <name>heme</name>
        <dbReference type="ChEBI" id="CHEBI:30413"/>
    </ligand>
    <ligandPart>
        <name>Fe</name>
        <dbReference type="ChEBI" id="CHEBI:18248"/>
    </ligandPart>
</feature>
<evidence type="ECO:0000256" key="1">
    <source>
        <dbReference type="ARBA" id="ARBA00001971"/>
    </source>
</evidence>
<sequence length="547" mass="62458">MTQDLAPHLTPGRAALGVLGVLVLYYWMQKFLISRRIAALGSRAPMIRTCLPFAIDFVYGYIQTIQTGQDLDFWDTAMRTARGASRFKTSPATVELNSGLSRNLFTADPENIKAIISSQFADYGKGKRFYEDWKELLGNSVFSTDGQLWAHSRQRLRPMFTKERITNLEIFETYAQKLITLLHGSDLPNRVVDIVPLFFRYTLDTATHYLLGKAANSLEDPGTRIVEAIAYIMARQEEFFKMDDFARLLSRTKFRQELKVIDNFLQPYIDEVLSRSAEELDPAYSKTDTFLDALARSTRDGRDIRDQLLGILIAGRDTTAVTLSFALFELSRNPDILAKVRSEIAAKFSVGPNSRKPTYNGLKDMKCLRAVLNETMRLYPVVPLNYRHALRDTTLPRGGGPDGLSPIGVLGDTRIIFSIGLMMQREELYPPPGSDNYFDPKTWLPQRWWSGWQPKPWEFLPFHRGQRTCIGQEFAFVEMQYTVIRILQVYKEIVAFPACGKEKVEDPTIRFEVTLRPACEFNCLFLKEGEETRSDHIRILAFDSLAG</sequence>
<evidence type="ECO:0000256" key="4">
    <source>
        <dbReference type="ARBA" id="ARBA00023002"/>
    </source>
</evidence>
<keyword evidence="9" id="KW-0472">Membrane</keyword>
<comment type="caution">
    <text evidence="10">The sequence shown here is derived from an EMBL/GenBank/DDBJ whole genome shotgun (WGS) entry which is preliminary data.</text>
</comment>
<dbReference type="AlphaFoldDB" id="A0AAD6IA53"/>
<dbReference type="PANTHER" id="PTHR24287">
    <property type="entry name" value="P450, PUTATIVE (EUROFUNG)-RELATED"/>
    <property type="match status" value="1"/>
</dbReference>
<keyword evidence="4 8" id="KW-0560">Oxidoreductase</keyword>
<dbReference type="PRINTS" id="PR00463">
    <property type="entry name" value="EP450I"/>
</dbReference>
<keyword evidence="9" id="KW-0812">Transmembrane</keyword>
<name>A0AAD6IA53_PENCN</name>
<dbReference type="Gene3D" id="1.10.630.10">
    <property type="entry name" value="Cytochrome P450"/>
    <property type="match status" value="1"/>
</dbReference>
<feature type="transmembrane region" description="Helical" evidence="9">
    <location>
        <begin position="12"/>
        <end position="28"/>
    </location>
</feature>
<dbReference type="InterPro" id="IPR002401">
    <property type="entry name" value="Cyt_P450_E_grp-I"/>
</dbReference>
<keyword evidence="7 8" id="KW-0349">Heme</keyword>
<evidence type="ECO:0000256" key="2">
    <source>
        <dbReference type="ARBA" id="ARBA00010617"/>
    </source>
</evidence>
<dbReference type="GO" id="GO:0005506">
    <property type="term" value="F:iron ion binding"/>
    <property type="evidence" value="ECO:0007669"/>
    <property type="project" value="InterPro"/>
</dbReference>
<dbReference type="PROSITE" id="PS00086">
    <property type="entry name" value="CYTOCHROME_P450"/>
    <property type="match status" value="1"/>
</dbReference>
<evidence type="ECO:0000256" key="8">
    <source>
        <dbReference type="RuleBase" id="RU000461"/>
    </source>
</evidence>
<reference evidence="10" key="2">
    <citation type="submission" date="2023-01" db="EMBL/GenBank/DDBJ databases">
        <authorList>
            <person name="Petersen C."/>
        </authorList>
    </citation>
    <scope>NUCLEOTIDE SEQUENCE</scope>
    <source>
        <strain evidence="10">IBT 15450</strain>
    </source>
</reference>
<keyword evidence="5 7" id="KW-0408">Iron</keyword>
<organism evidence="10 11">
    <name type="scientific">Penicillium canescens</name>
    <dbReference type="NCBI Taxonomy" id="5083"/>
    <lineage>
        <taxon>Eukaryota</taxon>
        <taxon>Fungi</taxon>
        <taxon>Dikarya</taxon>
        <taxon>Ascomycota</taxon>
        <taxon>Pezizomycotina</taxon>
        <taxon>Eurotiomycetes</taxon>
        <taxon>Eurotiomycetidae</taxon>
        <taxon>Eurotiales</taxon>
        <taxon>Aspergillaceae</taxon>
        <taxon>Penicillium</taxon>
    </lineage>
</organism>
<evidence type="ECO:0000256" key="3">
    <source>
        <dbReference type="ARBA" id="ARBA00022723"/>
    </source>
</evidence>
<dbReference type="GO" id="GO:0020037">
    <property type="term" value="F:heme binding"/>
    <property type="evidence" value="ECO:0007669"/>
    <property type="project" value="InterPro"/>
</dbReference>
<evidence type="ECO:0000313" key="10">
    <source>
        <dbReference type="EMBL" id="KAJ6038802.1"/>
    </source>
</evidence>
<dbReference type="PANTHER" id="PTHR24287:SF5">
    <property type="entry name" value="P450, PUTATIVE (EUROFUNG)-RELATED"/>
    <property type="match status" value="1"/>
</dbReference>
<dbReference type="InterPro" id="IPR036396">
    <property type="entry name" value="Cyt_P450_sf"/>
</dbReference>
<gene>
    <name evidence="10" type="ORF">N7460_007519</name>
</gene>
<dbReference type="CDD" id="cd11063">
    <property type="entry name" value="CYP52"/>
    <property type="match status" value="1"/>
</dbReference>